<evidence type="ECO:0000256" key="7">
    <source>
        <dbReference type="ARBA" id="ARBA00022842"/>
    </source>
</evidence>
<evidence type="ECO:0000256" key="16">
    <source>
        <dbReference type="SAM" id="Phobius"/>
    </source>
</evidence>
<evidence type="ECO:0000256" key="5">
    <source>
        <dbReference type="ARBA" id="ARBA00022759"/>
    </source>
</evidence>
<comment type="catalytic activity">
    <reaction evidence="13">
        <text>DNA(n) + a 2'-deoxyribonucleoside 5'-triphosphate = DNA(n+1) + diphosphate</text>
        <dbReference type="Rhea" id="RHEA:22508"/>
        <dbReference type="Rhea" id="RHEA-COMP:17339"/>
        <dbReference type="Rhea" id="RHEA-COMP:17340"/>
        <dbReference type="ChEBI" id="CHEBI:33019"/>
        <dbReference type="ChEBI" id="CHEBI:61560"/>
        <dbReference type="ChEBI" id="CHEBI:173112"/>
        <dbReference type="EC" id="2.7.7.49"/>
    </reaction>
</comment>
<dbReference type="GO" id="GO:0005634">
    <property type="term" value="C:nucleus"/>
    <property type="evidence" value="ECO:0007669"/>
    <property type="project" value="UniProtKB-ARBA"/>
</dbReference>
<proteinExistence type="predicted"/>
<evidence type="ECO:0000313" key="18">
    <source>
        <dbReference type="EMBL" id="SCZ92934.1"/>
    </source>
</evidence>
<keyword evidence="10" id="KW-0695">RNA-directed DNA polymerase</keyword>
<dbReference type="InterPro" id="IPR057670">
    <property type="entry name" value="SH3_retrovirus"/>
</dbReference>
<keyword evidence="4" id="KW-0479">Metal-binding</keyword>
<dbReference type="EMBL" id="FMWP01000038">
    <property type="protein sequence ID" value="SCZ92934.1"/>
    <property type="molecule type" value="Genomic_DNA"/>
</dbReference>
<dbReference type="STRING" id="289078.A0A2X0MKY4"/>
<dbReference type="GO" id="GO:0016787">
    <property type="term" value="F:hydrolase activity"/>
    <property type="evidence" value="ECO:0007669"/>
    <property type="project" value="UniProtKB-KW"/>
</dbReference>
<dbReference type="InterPro" id="IPR012337">
    <property type="entry name" value="RNaseH-like_sf"/>
</dbReference>
<keyword evidence="2" id="KW-0548">Nucleotidyltransferase</keyword>
<keyword evidence="7" id="KW-0460">Magnesium</keyword>
<evidence type="ECO:0000256" key="15">
    <source>
        <dbReference type="SAM" id="MobiDB-lite"/>
    </source>
</evidence>
<evidence type="ECO:0000256" key="8">
    <source>
        <dbReference type="ARBA" id="ARBA00022884"/>
    </source>
</evidence>
<evidence type="ECO:0000256" key="1">
    <source>
        <dbReference type="ARBA" id="ARBA00022578"/>
    </source>
</evidence>
<evidence type="ECO:0000256" key="2">
    <source>
        <dbReference type="ARBA" id="ARBA00022695"/>
    </source>
</evidence>
<comment type="catalytic activity">
    <reaction evidence="14">
        <text>DNA(n) + a 2'-deoxyribonucleoside 5'-triphosphate = DNA(n+1) + diphosphate</text>
        <dbReference type="Rhea" id="RHEA:22508"/>
        <dbReference type="Rhea" id="RHEA-COMP:17339"/>
        <dbReference type="Rhea" id="RHEA-COMP:17340"/>
        <dbReference type="ChEBI" id="CHEBI:33019"/>
        <dbReference type="ChEBI" id="CHEBI:61560"/>
        <dbReference type="ChEBI" id="CHEBI:173112"/>
        <dbReference type="EC" id="2.7.7.7"/>
    </reaction>
</comment>
<dbReference type="InterPro" id="IPR036397">
    <property type="entry name" value="RNaseH_sf"/>
</dbReference>
<evidence type="ECO:0000256" key="6">
    <source>
        <dbReference type="ARBA" id="ARBA00022801"/>
    </source>
</evidence>
<dbReference type="InterPro" id="IPR001584">
    <property type="entry name" value="Integrase_cat-core"/>
</dbReference>
<evidence type="ECO:0000256" key="9">
    <source>
        <dbReference type="ARBA" id="ARBA00022908"/>
    </source>
</evidence>
<name>A0A2X0MKY4_9BASI</name>
<keyword evidence="16" id="KW-0472">Membrane</keyword>
<feature type="domain" description="Integrase catalytic" evidence="17">
    <location>
        <begin position="66"/>
        <end position="163"/>
    </location>
</feature>
<gene>
    <name evidence="18" type="ORF">BZ3500_MVSOF-1268-A1-R1_C068G00341</name>
</gene>
<evidence type="ECO:0000256" key="10">
    <source>
        <dbReference type="ARBA" id="ARBA00022918"/>
    </source>
</evidence>
<dbReference type="PANTHER" id="PTHR42648">
    <property type="entry name" value="TRANSPOSASE, PUTATIVE-RELATED"/>
    <property type="match status" value="1"/>
</dbReference>
<evidence type="ECO:0000313" key="19">
    <source>
        <dbReference type="Proteomes" id="UP000249723"/>
    </source>
</evidence>
<dbReference type="SUPFAM" id="SSF53098">
    <property type="entry name" value="Ribonuclease H-like"/>
    <property type="match status" value="1"/>
</dbReference>
<dbReference type="InterPro" id="IPR039537">
    <property type="entry name" value="Retrotran_Ty1/copia-like"/>
</dbReference>
<keyword evidence="1" id="KW-0815">Transposition</keyword>
<dbReference type="GO" id="GO:0032196">
    <property type="term" value="P:transposition"/>
    <property type="evidence" value="ECO:0007669"/>
    <property type="project" value="UniProtKB-KW"/>
</dbReference>
<dbReference type="GO" id="GO:0004519">
    <property type="term" value="F:endonuclease activity"/>
    <property type="evidence" value="ECO:0007669"/>
    <property type="project" value="UniProtKB-KW"/>
</dbReference>
<keyword evidence="5" id="KW-0255">Endonuclease</keyword>
<feature type="region of interest" description="Disordered" evidence="15">
    <location>
        <begin position="222"/>
        <end position="255"/>
    </location>
</feature>
<evidence type="ECO:0000259" key="17">
    <source>
        <dbReference type="PROSITE" id="PS50994"/>
    </source>
</evidence>
<keyword evidence="16" id="KW-0812">Transmembrane</keyword>
<sequence length="289" mass="32053">MTPLQPRILRGCLSVDFRRPADSTFPPAWSAISWIVCPPLLSDLVGYHSSSSSSPPTLPVTNARLRILRTDNGGEYRSNAFTEFCKSKGIRRQYSIPYTPQQNGRAERVNLSIVEGVLALLADARLPATFWDEAAAYFVYCKNRCSHSALAKQTPESVWNGQRTTATALHPKLDPKAARVIFTGYDLASKAFRFFDHSINKIVLGRNATFLDDDFPGLPVTTPVDADDTDVSSSFPPTARPCRQDEDPTNPNRPRHRRLRRLITVVCAIACTFTIVGCVIVTLGLTDRL</sequence>
<dbReference type="GO" id="GO:0046872">
    <property type="term" value="F:metal ion binding"/>
    <property type="evidence" value="ECO:0007669"/>
    <property type="project" value="UniProtKB-KW"/>
</dbReference>
<dbReference type="GO" id="GO:0003887">
    <property type="term" value="F:DNA-directed DNA polymerase activity"/>
    <property type="evidence" value="ECO:0007669"/>
    <property type="project" value="UniProtKB-KW"/>
</dbReference>
<evidence type="ECO:0000256" key="12">
    <source>
        <dbReference type="ARBA" id="ARBA00023172"/>
    </source>
</evidence>
<evidence type="ECO:0000256" key="14">
    <source>
        <dbReference type="ARBA" id="ARBA00049244"/>
    </source>
</evidence>
<keyword evidence="3" id="KW-0540">Nuclease</keyword>
<dbReference type="Pfam" id="PF25597">
    <property type="entry name" value="SH3_retrovirus"/>
    <property type="match status" value="1"/>
</dbReference>
<reference evidence="19" key="1">
    <citation type="submission" date="2016-10" db="EMBL/GenBank/DDBJ databases">
        <authorList>
            <person name="Jeantristanb JTB J.-T."/>
            <person name="Ricardo R."/>
        </authorList>
    </citation>
    <scope>NUCLEOTIDE SEQUENCE [LARGE SCALE GENOMIC DNA]</scope>
</reference>
<keyword evidence="8" id="KW-0694">RNA-binding</keyword>
<accession>A0A2X0MKY4</accession>
<keyword evidence="19" id="KW-1185">Reference proteome</keyword>
<evidence type="ECO:0000256" key="4">
    <source>
        <dbReference type="ARBA" id="ARBA00022723"/>
    </source>
</evidence>
<dbReference type="Proteomes" id="UP000249723">
    <property type="component" value="Unassembled WGS sequence"/>
</dbReference>
<dbReference type="PANTHER" id="PTHR42648:SF11">
    <property type="entry name" value="TRANSPOSON TY4-P GAG-POL POLYPROTEIN"/>
    <property type="match status" value="1"/>
</dbReference>
<keyword evidence="11" id="KW-0239">DNA-directed DNA polymerase</keyword>
<keyword evidence="11" id="KW-0808">Transferase</keyword>
<evidence type="ECO:0000256" key="3">
    <source>
        <dbReference type="ARBA" id="ARBA00022722"/>
    </source>
</evidence>
<dbReference type="GO" id="GO:0003964">
    <property type="term" value="F:RNA-directed DNA polymerase activity"/>
    <property type="evidence" value="ECO:0007669"/>
    <property type="project" value="UniProtKB-KW"/>
</dbReference>
<keyword evidence="12" id="KW-0233">DNA recombination</keyword>
<keyword evidence="16" id="KW-1133">Transmembrane helix</keyword>
<dbReference type="GO" id="GO:0015074">
    <property type="term" value="P:DNA integration"/>
    <property type="evidence" value="ECO:0007669"/>
    <property type="project" value="UniProtKB-KW"/>
</dbReference>
<protein>
    <submittedName>
        <fullName evidence="18">BZ3500_MvSof-1268-A1-R1_C068g00341 protein</fullName>
    </submittedName>
</protein>
<keyword evidence="6" id="KW-0378">Hydrolase</keyword>
<evidence type="ECO:0000256" key="11">
    <source>
        <dbReference type="ARBA" id="ARBA00022932"/>
    </source>
</evidence>
<keyword evidence="9" id="KW-0229">DNA integration</keyword>
<feature type="transmembrane region" description="Helical" evidence="16">
    <location>
        <begin position="262"/>
        <end position="285"/>
    </location>
</feature>
<dbReference type="GO" id="GO:0006310">
    <property type="term" value="P:DNA recombination"/>
    <property type="evidence" value="ECO:0007669"/>
    <property type="project" value="UniProtKB-KW"/>
</dbReference>
<evidence type="ECO:0000256" key="13">
    <source>
        <dbReference type="ARBA" id="ARBA00048173"/>
    </source>
</evidence>
<dbReference type="AlphaFoldDB" id="A0A2X0MKY4"/>
<dbReference type="GO" id="GO:0003723">
    <property type="term" value="F:RNA binding"/>
    <property type="evidence" value="ECO:0007669"/>
    <property type="project" value="UniProtKB-KW"/>
</dbReference>
<dbReference type="Gene3D" id="3.30.420.10">
    <property type="entry name" value="Ribonuclease H-like superfamily/Ribonuclease H"/>
    <property type="match status" value="1"/>
</dbReference>
<organism evidence="18 19">
    <name type="scientific">Microbotryum saponariae</name>
    <dbReference type="NCBI Taxonomy" id="289078"/>
    <lineage>
        <taxon>Eukaryota</taxon>
        <taxon>Fungi</taxon>
        <taxon>Dikarya</taxon>
        <taxon>Basidiomycota</taxon>
        <taxon>Pucciniomycotina</taxon>
        <taxon>Microbotryomycetes</taxon>
        <taxon>Microbotryales</taxon>
        <taxon>Microbotryaceae</taxon>
        <taxon>Microbotryum</taxon>
    </lineage>
</organism>
<dbReference type="PROSITE" id="PS50994">
    <property type="entry name" value="INTEGRASE"/>
    <property type="match status" value="1"/>
</dbReference>